<accession>A0A6S6M108</accession>
<dbReference type="KEGG" id="gbn:GEOBRER4_02010"/>
<reference evidence="1 2" key="1">
    <citation type="submission" date="2020-06" db="EMBL/GenBank/DDBJ databases">
        <title>Interaction of electrochemicaly active bacteria, Geobacter bremensis R4 on different carbon anode.</title>
        <authorList>
            <person name="Meng L."/>
            <person name="Yoshida N."/>
        </authorList>
    </citation>
    <scope>NUCLEOTIDE SEQUENCE [LARGE SCALE GENOMIC DNA]</scope>
    <source>
        <strain evidence="1 2">R4</strain>
    </source>
</reference>
<gene>
    <name evidence="1" type="ORF">GEOBRER4_n0204</name>
</gene>
<sequence>MLTASHIGEPMKQEDILHSDVINYFTGEFAALEERLKAGRLEDYRERVLVSRKIAEALHLLAPYVRSDPRARHLVKSADRLKKDLLSVKSIIEKQLLQQKDQQSLLQAITAKRKGVRQPDEAAG</sequence>
<dbReference type="Proteomes" id="UP000515472">
    <property type="component" value="Chromosome"/>
</dbReference>
<proteinExistence type="predicted"/>
<protein>
    <submittedName>
        <fullName evidence="1">Uncharacterized protein</fullName>
    </submittedName>
</protein>
<evidence type="ECO:0000313" key="1">
    <source>
        <dbReference type="EMBL" id="BCG45451.1"/>
    </source>
</evidence>
<dbReference type="EMBL" id="AP023213">
    <property type="protein sequence ID" value="BCG45451.1"/>
    <property type="molecule type" value="Genomic_DNA"/>
</dbReference>
<dbReference type="AlphaFoldDB" id="A0A6S6M108"/>
<evidence type="ECO:0000313" key="2">
    <source>
        <dbReference type="Proteomes" id="UP000515472"/>
    </source>
</evidence>
<keyword evidence="2" id="KW-1185">Reference proteome</keyword>
<organism evidence="1 2">
    <name type="scientific">Citrifermentans bremense</name>
    <dbReference type="NCBI Taxonomy" id="60035"/>
    <lineage>
        <taxon>Bacteria</taxon>
        <taxon>Pseudomonadati</taxon>
        <taxon>Thermodesulfobacteriota</taxon>
        <taxon>Desulfuromonadia</taxon>
        <taxon>Geobacterales</taxon>
        <taxon>Geobacteraceae</taxon>
        <taxon>Citrifermentans</taxon>
    </lineage>
</organism>
<name>A0A6S6M108_9BACT</name>